<accession>A0A6N1CMK2</accession>
<sequence length="109" mass="12472">MAVVFIIPFHVRPLESSIMPSDLSGAYVSCYASGVDYVDATQKVLKRLSDDGLYPIEILEPIHEMNSEEWFEHIKEQWADHFESLPTQLEFEEAIQNNKVVYGPFGSYS</sequence>
<evidence type="ECO:0000313" key="2">
    <source>
        <dbReference type="Proteomes" id="UP000509545"/>
    </source>
</evidence>
<keyword evidence="2" id="KW-1185">Reference proteome</keyword>
<reference evidence="1 2" key="1">
    <citation type="submission" date="2020-02" db="EMBL/GenBank/DDBJ databases">
        <authorList>
            <person name="Liang J."/>
        </authorList>
    </citation>
    <scope>NUCLEOTIDE SEQUENCE [LARGE SCALE GENOMIC DNA]</scope>
    <source>
        <strain evidence="1 2">L22-9</strain>
    </source>
</reference>
<evidence type="ECO:0000313" key="1">
    <source>
        <dbReference type="EMBL" id="QKS80601.1"/>
    </source>
</evidence>
<name>A0A6N1CMK2_9PSED</name>
<organism evidence="1 2">
    <name type="scientific">Pseudomonas bijieensis</name>
    <dbReference type="NCBI Taxonomy" id="2681983"/>
    <lineage>
        <taxon>Bacteria</taxon>
        <taxon>Pseudomonadati</taxon>
        <taxon>Pseudomonadota</taxon>
        <taxon>Gammaproteobacteria</taxon>
        <taxon>Pseudomonadales</taxon>
        <taxon>Pseudomonadaceae</taxon>
        <taxon>Pseudomonas</taxon>
    </lineage>
</organism>
<dbReference type="EMBL" id="CP048810">
    <property type="protein sequence ID" value="QKS80601.1"/>
    <property type="molecule type" value="Genomic_DNA"/>
</dbReference>
<dbReference type="KEGG" id="pbz:GN234_00985"/>
<dbReference type="AlphaFoldDB" id="A0A6N1CMK2"/>
<proteinExistence type="predicted"/>
<gene>
    <name evidence="1" type="ORF">GN234_00985</name>
</gene>
<dbReference type="Proteomes" id="UP000509545">
    <property type="component" value="Chromosome"/>
</dbReference>
<protein>
    <submittedName>
        <fullName evidence="1">Uncharacterized protein</fullName>
    </submittedName>
</protein>